<dbReference type="InterPro" id="IPR003594">
    <property type="entry name" value="HATPase_dom"/>
</dbReference>
<feature type="transmembrane region" description="Helical" evidence="7">
    <location>
        <begin position="29"/>
        <end position="52"/>
    </location>
</feature>
<dbReference type="PANTHER" id="PTHR43065:SF50">
    <property type="entry name" value="HISTIDINE KINASE"/>
    <property type="match status" value="1"/>
</dbReference>
<dbReference type="SMART" id="SM00388">
    <property type="entry name" value="HisKA"/>
    <property type="match status" value="1"/>
</dbReference>
<evidence type="ECO:0000256" key="5">
    <source>
        <dbReference type="ARBA" id="ARBA00022679"/>
    </source>
</evidence>
<dbReference type="PROSITE" id="PS50885">
    <property type="entry name" value="HAMP"/>
    <property type="match status" value="1"/>
</dbReference>
<dbReference type="Gene3D" id="6.10.340.10">
    <property type="match status" value="1"/>
</dbReference>
<dbReference type="EMBL" id="FTOH01000001">
    <property type="protein sequence ID" value="SIS45049.1"/>
    <property type="molecule type" value="Genomic_DNA"/>
</dbReference>
<dbReference type="Gene3D" id="3.30.565.10">
    <property type="entry name" value="Histidine kinase-like ATPase, C-terminal domain"/>
    <property type="match status" value="1"/>
</dbReference>
<accession>A0A1N7J6V8</accession>
<keyword evidence="11" id="KW-1185">Reference proteome</keyword>
<dbReference type="InterPro" id="IPR004358">
    <property type="entry name" value="Sig_transdc_His_kin-like_C"/>
</dbReference>
<reference evidence="11" key="1">
    <citation type="submission" date="2017-01" db="EMBL/GenBank/DDBJ databases">
        <authorList>
            <person name="Varghese N."/>
            <person name="Submissions S."/>
        </authorList>
    </citation>
    <scope>NUCLEOTIDE SEQUENCE [LARGE SCALE GENOMIC DNA]</scope>
    <source>
        <strain evidence="11">DSM 24913</strain>
    </source>
</reference>
<dbReference type="GO" id="GO:0016020">
    <property type="term" value="C:membrane"/>
    <property type="evidence" value="ECO:0007669"/>
    <property type="project" value="UniProtKB-SubCell"/>
</dbReference>
<dbReference type="GO" id="GO:0000155">
    <property type="term" value="F:phosphorelay sensor kinase activity"/>
    <property type="evidence" value="ECO:0007669"/>
    <property type="project" value="InterPro"/>
</dbReference>
<dbReference type="InterPro" id="IPR003660">
    <property type="entry name" value="HAMP_dom"/>
</dbReference>
<keyword evidence="6 10" id="KW-0418">Kinase</keyword>
<protein>
    <recommendedName>
        <fullName evidence="3">histidine kinase</fullName>
        <ecNumber evidence="3">2.7.13.3</ecNumber>
    </recommendedName>
</protein>
<dbReference type="InterPro" id="IPR036890">
    <property type="entry name" value="HATPase_C_sf"/>
</dbReference>
<gene>
    <name evidence="10" type="ORF">SAMN05421686_101422</name>
</gene>
<keyword evidence="7" id="KW-0812">Transmembrane</keyword>
<dbReference type="SMART" id="SM00304">
    <property type="entry name" value="HAMP"/>
    <property type="match status" value="1"/>
</dbReference>
<evidence type="ECO:0000259" key="9">
    <source>
        <dbReference type="PROSITE" id="PS50885"/>
    </source>
</evidence>
<dbReference type="PRINTS" id="PR00344">
    <property type="entry name" value="BCTRLSENSOR"/>
</dbReference>
<dbReference type="SMART" id="SM00387">
    <property type="entry name" value="HATPase_c"/>
    <property type="match status" value="1"/>
</dbReference>
<keyword evidence="7" id="KW-1133">Transmembrane helix</keyword>
<dbReference type="CDD" id="cd00082">
    <property type="entry name" value="HisKA"/>
    <property type="match status" value="1"/>
</dbReference>
<keyword evidence="4" id="KW-0597">Phosphoprotein</keyword>
<dbReference type="SUPFAM" id="SSF55874">
    <property type="entry name" value="ATPase domain of HSP90 chaperone/DNA topoisomerase II/histidine kinase"/>
    <property type="match status" value="1"/>
</dbReference>
<comment type="catalytic activity">
    <reaction evidence="1">
        <text>ATP + protein L-histidine = ADP + protein N-phospho-L-histidine.</text>
        <dbReference type="EC" id="2.7.13.3"/>
    </reaction>
</comment>
<feature type="domain" description="HAMP" evidence="9">
    <location>
        <begin position="342"/>
        <end position="394"/>
    </location>
</feature>
<evidence type="ECO:0000256" key="3">
    <source>
        <dbReference type="ARBA" id="ARBA00012438"/>
    </source>
</evidence>
<dbReference type="STRING" id="484498.SAMN05421686_101422"/>
<evidence type="ECO:0000259" key="8">
    <source>
        <dbReference type="PROSITE" id="PS50109"/>
    </source>
</evidence>
<dbReference type="RefSeq" id="WP_076513990.1">
    <property type="nucleotide sequence ID" value="NZ_FTOH01000001.1"/>
</dbReference>
<dbReference type="SUPFAM" id="SSF47384">
    <property type="entry name" value="Homodimeric domain of signal transducing histidine kinase"/>
    <property type="match status" value="1"/>
</dbReference>
<comment type="subcellular location">
    <subcellularLocation>
        <location evidence="2">Membrane</location>
    </subcellularLocation>
</comment>
<keyword evidence="5" id="KW-0808">Transferase</keyword>
<dbReference type="AlphaFoldDB" id="A0A1N7J6V8"/>
<dbReference type="Proteomes" id="UP000185639">
    <property type="component" value="Unassembled WGS sequence"/>
</dbReference>
<evidence type="ECO:0000256" key="4">
    <source>
        <dbReference type="ARBA" id="ARBA00022553"/>
    </source>
</evidence>
<dbReference type="Pfam" id="PF00672">
    <property type="entry name" value="HAMP"/>
    <property type="match status" value="1"/>
</dbReference>
<dbReference type="Pfam" id="PF02518">
    <property type="entry name" value="HATPase_c"/>
    <property type="match status" value="1"/>
</dbReference>
<evidence type="ECO:0000256" key="6">
    <source>
        <dbReference type="ARBA" id="ARBA00022777"/>
    </source>
</evidence>
<sequence length="658" mass="74022">MAVKLPRISIRKSFNALQRYEFRSMRGRLLTWMMITALLPAFFLVLIGLMYAEQQLEKRALADLSSSSKRLHHDISLIVNSPLETVRVFSRSPYLRQALKDFALVFDKDELYSMDYQDMQDKYWAYFSLYAEKNRLRDLLILNKKGEVIFSAVQSEAYGADIKHVDYIGTGMQAAYKKALWQMDSAIAFSSRETDETTFAFLAAPVVEETLLGAIILIPEPAELERLLSIHSHSGQVVNLYSERTGVGYRPLFGDDIIDRTSSLGKRLSGAMLGTDFDGEIDFWEGDWLVSIRSVPVLQSVLVQRRDKDIVLQSVRELRYAGWGITLVVLLMTFVLSRRLSHNLAAPVFTLTESIERISEGDREVSVDVNRKDELGKLAQQFNQMAVSLRDTQAQLVQTEKMASIGHLAAGVAHEINNPMSVVTANMTTMKEYAATYVKLADLFSRYLESANEDASERQGILDELQSFEKEEDIGFVHQDMKALLQDSQLGLSRVQHIVSSLKLFSELDKSEEEDIDLKETLEQVVSDVAPSQTRQVEITYDIELDSKVRVKPEQMRRVFSAVIDNAIRACADKGSLRIKACRQDSVLIIDFQDTGCGMTPDQVSQVLDPFYTTREVGEGIGLGLSVAHSIVEAHAGTLSVVSKEGRGTRVRIALPER</sequence>
<name>A0A1N7J6V8_9GAMM</name>
<evidence type="ECO:0000256" key="7">
    <source>
        <dbReference type="SAM" id="Phobius"/>
    </source>
</evidence>
<evidence type="ECO:0000313" key="11">
    <source>
        <dbReference type="Proteomes" id="UP000185639"/>
    </source>
</evidence>
<dbReference type="InterPro" id="IPR036097">
    <property type="entry name" value="HisK_dim/P_sf"/>
</dbReference>
<evidence type="ECO:0000256" key="1">
    <source>
        <dbReference type="ARBA" id="ARBA00000085"/>
    </source>
</evidence>
<keyword evidence="7" id="KW-0472">Membrane</keyword>
<dbReference type="Gene3D" id="1.10.287.130">
    <property type="match status" value="1"/>
</dbReference>
<dbReference type="CDD" id="cd06225">
    <property type="entry name" value="HAMP"/>
    <property type="match status" value="1"/>
</dbReference>
<dbReference type="InterPro" id="IPR005467">
    <property type="entry name" value="His_kinase_dom"/>
</dbReference>
<dbReference type="OrthoDB" id="1931120at2"/>
<evidence type="ECO:0000313" key="10">
    <source>
        <dbReference type="EMBL" id="SIS45049.1"/>
    </source>
</evidence>
<dbReference type="PANTHER" id="PTHR43065">
    <property type="entry name" value="SENSOR HISTIDINE KINASE"/>
    <property type="match status" value="1"/>
</dbReference>
<feature type="domain" description="Histidine kinase" evidence="8">
    <location>
        <begin position="411"/>
        <end position="658"/>
    </location>
</feature>
<evidence type="ECO:0000256" key="2">
    <source>
        <dbReference type="ARBA" id="ARBA00004370"/>
    </source>
</evidence>
<dbReference type="SUPFAM" id="SSF158472">
    <property type="entry name" value="HAMP domain-like"/>
    <property type="match status" value="1"/>
</dbReference>
<dbReference type="PROSITE" id="PS50109">
    <property type="entry name" value="HIS_KIN"/>
    <property type="match status" value="1"/>
</dbReference>
<proteinExistence type="predicted"/>
<dbReference type="InterPro" id="IPR003661">
    <property type="entry name" value="HisK_dim/P_dom"/>
</dbReference>
<organism evidence="10 11">
    <name type="scientific">Thalassolituus maritimus</name>
    <dbReference type="NCBI Taxonomy" id="484498"/>
    <lineage>
        <taxon>Bacteria</taxon>
        <taxon>Pseudomonadati</taxon>
        <taxon>Pseudomonadota</taxon>
        <taxon>Gammaproteobacteria</taxon>
        <taxon>Oceanospirillales</taxon>
        <taxon>Oceanospirillaceae</taxon>
        <taxon>Thalassolituus</taxon>
    </lineage>
</organism>
<dbReference type="EC" id="2.7.13.3" evidence="3"/>